<evidence type="ECO:0000313" key="4">
    <source>
        <dbReference type="Proteomes" id="UP000807716"/>
    </source>
</evidence>
<gene>
    <name evidence="3" type="ORF">DFQ27_000412</name>
</gene>
<dbReference type="EMBL" id="JAAAJB010000011">
    <property type="protein sequence ID" value="KAG0270111.1"/>
    <property type="molecule type" value="Genomic_DNA"/>
</dbReference>
<organism evidence="3 4">
    <name type="scientific">Actinomortierella ambigua</name>
    <dbReference type="NCBI Taxonomy" id="1343610"/>
    <lineage>
        <taxon>Eukaryota</taxon>
        <taxon>Fungi</taxon>
        <taxon>Fungi incertae sedis</taxon>
        <taxon>Mucoromycota</taxon>
        <taxon>Mortierellomycotina</taxon>
        <taxon>Mortierellomycetes</taxon>
        <taxon>Mortierellales</taxon>
        <taxon>Mortierellaceae</taxon>
        <taxon>Actinomortierella</taxon>
    </lineage>
</organism>
<feature type="region of interest" description="Disordered" evidence="1">
    <location>
        <begin position="50"/>
        <end position="75"/>
    </location>
</feature>
<feature type="compositionally biased region" description="Low complexity" evidence="1">
    <location>
        <begin position="50"/>
        <end position="72"/>
    </location>
</feature>
<feature type="signal peptide" evidence="2">
    <location>
        <begin position="1"/>
        <end position="26"/>
    </location>
</feature>
<evidence type="ECO:0000256" key="2">
    <source>
        <dbReference type="SAM" id="SignalP"/>
    </source>
</evidence>
<comment type="caution">
    <text evidence="3">The sequence shown here is derived from an EMBL/GenBank/DDBJ whole genome shotgun (WGS) entry which is preliminary data.</text>
</comment>
<evidence type="ECO:0000313" key="3">
    <source>
        <dbReference type="EMBL" id="KAG0270111.1"/>
    </source>
</evidence>
<dbReference type="Proteomes" id="UP000807716">
    <property type="component" value="Unassembled WGS sequence"/>
</dbReference>
<accession>A0A9P6QL91</accession>
<proteinExistence type="predicted"/>
<feature type="chain" id="PRO_5040301450" evidence="2">
    <location>
        <begin position="27"/>
        <end position="196"/>
    </location>
</feature>
<evidence type="ECO:0000256" key="1">
    <source>
        <dbReference type="SAM" id="MobiDB-lite"/>
    </source>
</evidence>
<keyword evidence="4" id="KW-1185">Reference proteome</keyword>
<reference evidence="3" key="1">
    <citation type="journal article" date="2020" name="Fungal Divers.">
        <title>Resolving the Mortierellaceae phylogeny through synthesis of multi-gene phylogenetics and phylogenomics.</title>
        <authorList>
            <person name="Vandepol N."/>
            <person name="Liber J."/>
            <person name="Desiro A."/>
            <person name="Na H."/>
            <person name="Kennedy M."/>
            <person name="Barry K."/>
            <person name="Grigoriev I.V."/>
            <person name="Miller A.N."/>
            <person name="O'Donnell K."/>
            <person name="Stajich J.E."/>
            <person name="Bonito G."/>
        </authorList>
    </citation>
    <scope>NUCLEOTIDE SEQUENCE</scope>
    <source>
        <strain evidence="3">BC1065</strain>
    </source>
</reference>
<protein>
    <submittedName>
        <fullName evidence="3">Uncharacterized protein</fullName>
    </submittedName>
</protein>
<name>A0A9P6QL91_9FUNG</name>
<keyword evidence="2" id="KW-0732">Signal</keyword>
<sequence length="196" mass="20975">MRLSSYLTPLLPVLATLSTVISVTSAFYEISNVKSSNVLVAVLATPSTPAAPAAPATPGTPQTPQTPETPASPVLPAAIPDATGSYSVVLVDNAAAYPGLTRWDVGKRNGSDPTSAYVIKNVQLTRWVYYPVYGPSTMPVASLSNAADFDIDFFGGDLAYFKHRKSGLFLTDIDRNLRLQAPSNTLNQVWKLRTVM</sequence>
<dbReference type="AlphaFoldDB" id="A0A9P6QL91"/>